<feature type="signal peptide" evidence="8">
    <location>
        <begin position="1"/>
        <end position="28"/>
    </location>
</feature>
<sequence>MDSVLTGQVGALALLLLAVLLDSAGCQALGEECLERFEKGRDNFILDADESVKNGATFISSPKLDRYKDCVSACCKEAKCNVAFMEQEADEALVKSCFLFDCLYKKKYVCRFVRKKGYINYIQDAIYDRYLLVDLPPDETDRPPVADGGQDLVVQPQDTVMLNGVGSKDDKKIVTYKWQMLTTYPYAVIEVSELDSVGTVSHMDIATADHCMAPKKIGPCRGSFPRWHYNAASKKCEEFIFGGCRENLNNYLNKDECTNACSGSEKSSRGRGLEIPQAQVEKCGAPCTTEQFSCENGCCLDPGLECDLTPQCSDRSDEQNCKELNKKFDILLQIPVNEQKVRCTETPDTGTCRDSFTKWYYNPVSQQCTRFNYGGCQGNDNRFETREACMKVCRGVTEKDVFARNADSERLASITDIVAAVILGAAVLILLGVLMYCFIKGRRKSSQHQRVPVNTVPVGFEDRERLVYNTTTKPI</sequence>
<keyword evidence="2 8" id="KW-0732">Signal</keyword>
<dbReference type="Proteomes" id="UP000261620">
    <property type="component" value="Unplaced"/>
</dbReference>
<dbReference type="PANTHER" id="PTHR46750">
    <property type="entry name" value="KUNITZ-TYPE PROTEASE INHIBITOR 1"/>
    <property type="match status" value="1"/>
</dbReference>
<dbReference type="Pfam" id="PF00014">
    <property type="entry name" value="Kunitz_BPTI"/>
    <property type="match status" value="2"/>
</dbReference>
<dbReference type="GO" id="GO:0060429">
    <property type="term" value="P:epithelium development"/>
    <property type="evidence" value="ECO:0007669"/>
    <property type="project" value="TreeGrafter"/>
</dbReference>
<evidence type="ECO:0000259" key="9">
    <source>
        <dbReference type="PROSITE" id="PS50279"/>
    </source>
</evidence>
<dbReference type="SUPFAM" id="SSF57362">
    <property type="entry name" value="BPTI-like"/>
    <property type="match status" value="2"/>
</dbReference>
<organism evidence="11 12">
    <name type="scientific">Mola mola</name>
    <name type="common">Ocean sunfish</name>
    <name type="synonym">Tetraodon mola</name>
    <dbReference type="NCBI Taxonomy" id="94237"/>
    <lineage>
        <taxon>Eukaryota</taxon>
        <taxon>Metazoa</taxon>
        <taxon>Chordata</taxon>
        <taxon>Craniata</taxon>
        <taxon>Vertebrata</taxon>
        <taxon>Euteleostomi</taxon>
        <taxon>Actinopterygii</taxon>
        <taxon>Neopterygii</taxon>
        <taxon>Teleostei</taxon>
        <taxon>Neoteleostei</taxon>
        <taxon>Acanthomorphata</taxon>
        <taxon>Eupercaria</taxon>
        <taxon>Tetraodontiformes</taxon>
        <taxon>Molidae</taxon>
        <taxon>Mola</taxon>
    </lineage>
</organism>
<evidence type="ECO:0000256" key="5">
    <source>
        <dbReference type="ARBA" id="ARBA00023180"/>
    </source>
</evidence>
<dbReference type="CDD" id="cd22623">
    <property type="entry name" value="Kunitz_HAI1_1-like"/>
    <property type="match status" value="1"/>
</dbReference>
<feature type="chain" id="PRO_5018562007" evidence="8">
    <location>
        <begin position="29"/>
        <end position="475"/>
    </location>
</feature>
<reference evidence="11" key="2">
    <citation type="submission" date="2025-09" db="UniProtKB">
        <authorList>
            <consortium name="Ensembl"/>
        </authorList>
    </citation>
    <scope>IDENTIFICATION</scope>
</reference>
<dbReference type="Pfam" id="PF22352">
    <property type="entry name" value="K319L-like_PKD"/>
    <property type="match status" value="1"/>
</dbReference>
<dbReference type="InterPro" id="IPR002172">
    <property type="entry name" value="LDrepeatLR_classA_rpt"/>
</dbReference>
<keyword evidence="3 7" id="KW-0472">Membrane</keyword>
<evidence type="ECO:0000256" key="7">
    <source>
        <dbReference type="SAM" id="Phobius"/>
    </source>
</evidence>
<feature type="disulfide bond" evidence="6">
    <location>
        <begin position="294"/>
        <end position="312"/>
    </location>
</feature>
<dbReference type="InterPro" id="IPR036880">
    <property type="entry name" value="Kunitz_BPTI_sf"/>
</dbReference>
<dbReference type="PROSITE" id="PS50068">
    <property type="entry name" value="LDLRA_2"/>
    <property type="match status" value="1"/>
</dbReference>
<keyword evidence="7" id="KW-1133">Transmembrane helix</keyword>
<dbReference type="Gene3D" id="4.10.400.10">
    <property type="entry name" value="Low-density Lipoprotein Receptor"/>
    <property type="match status" value="1"/>
</dbReference>
<dbReference type="InterPro" id="IPR023415">
    <property type="entry name" value="LDLR_class-A_CS"/>
</dbReference>
<dbReference type="GO" id="GO:0030198">
    <property type="term" value="P:extracellular matrix organization"/>
    <property type="evidence" value="ECO:0007669"/>
    <property type="project" value="TreeGrafter"/>
</dbReference>
<dbReference type="PROSITE" id="PS50986">
    <property type="entry name" value="MANSC"/>
    <property type="match status" value="1"/>
</dbReference>
<feature type="transmembrane region" description="Helical" evidence="7">
    <location>
        <begin position="417"/>
        <end position="439"/>
    </location>
</feature>
<dbReference type="PROSITE" id="PS01209">
    <property type="entry name" value="LDLRA_1"/>
    <property type="match status" value="1"/>
</dbReference>
<feature type="disulfide bond" evidence="6">
    <location>
        <begin position="287"/>
        <end position="299"/>
    </location>
</feature>
<dbReference type="Pfam" id="PF00057">
    <property type="entry name" value="Ldl_recept_a"/>
    <property type="match status" value="1"/>
</dbReference>
<dbReference type="PROSITE" id="PS00280">
    <property type="entry name" value="BPTI_KUNITZ_1"/>
    <property type="match status" value="2"/>
</dbReference>
<dbReference type="GO" id="GO:0005886">
    <property type="term" value="C:plasma membrane"/>
    <property type="evidence" value="ECO:0007669"/>
    <property type="project" value="TreeGrafter"/>
</dbReference>
<evidence type="ECO:0000256" key="4">
    <source>
        <dbReference type="ARBA" id="ARBA00023157"/>
    </source>
</evidence>
<dbReference type="InterPro" id="IPR002223">
    <property type="entry name" value="Kunitz_BPTI"/>
</dbReference>
<keyword evidence="12" id="KW-1185">Reference proteome</keyword>
<evidence type="ECO:0000256" key="2">
    <source>
        <dbReference type="ARBA" id="ARBA00022729"/>
    </source>
</evidence>
<dbReference type="SMART" id="SM00765">
    <property type="entry name" value="MANEC"/>
    <property type="match status" value="1"/>
</dbReference>
<dbReference type="InterPro" id="IPR020901">
    <property type="entry name" value="Prtase_inh_Kunz-CS"/>
</dbReference>
<feature type="domain" description="BPTI/Kunitz inhibitor" evidence="9">
    <location>
        <begin position="343"/>
        <end position="393"/>
    </location>
</feature>
<evidence type="ECO:0000256" key="3">
    <source>
        <dbReference type="ARBA" id="ARBA00023136"/>
    </source>
</evidence>
<accession>A0A3Q3W2D6</accession>
<dbReference type="GO" id="GO:0008544">
    <property type="term" value="P:epidermis development"/>
    <property type="evidence" value="ECO:0007669"/>
    <property type="project" value="TreeGrafter"/>
</dbReference>
<dbReference type="Gene3D" id="4.10.410.10">
    <property type="entry name" value="Pancreatic trypsin inhibitor Kunitz domain"/>
    <property type="match status" value="2"/>
</dbReference>
<dbReference type="SUPFAM" id="SSF57424">
    <property type="entry name" value="LDL receptor-like module"/>
    <property type="match status" value="1"/>
</dbReference>
<dbReference type="InterPro" id="IPR036055">
    <property type="entry name" value="LDL_receptor-like_sf"/>
</dbReference>
<dbReference type="OMA" id="SEHHCMV"/>
<evidence type="ECO:0000259" key="10">
    <source>
        <dbReference type="PROSITE" id="PS50986"/>
    </source>
</evidence>
<keyword evidence="4 6" id="KW-1015">Disulfide bond</keyword>
<evidence type="ECO:0000256" key="6">
    <source>
        <dbReference type="PROSITE-ProRule" id="PRU00124"/>
    </source>
</evidence>
<dbReference type="Pfam" id="PF07502">
    <property type="entry name" value="MANEC"/>
    <property type="match status" value="1"/>
</dbReference>
<comment type="subcellular location">
    <subcellularLocation>
        <location evidence="1">Membrane</location>
    </subcellularLocation>
</comment>
<keyword evidence="5" id="KW-0325">Glycoprotein</keyword>
<dbReference type="CDD" id="cd22624">
    <property type="entry name" value="Kunitz_HAI1_2-like"/>
    <property type="match status" value="1"/>
</dbReference>
<dbReference type="InterPro" id="IPR013980">
    <property type="entry name" value="MANSC_dom"/>
</dbReference>
<evidence type="ECO:0000313" key="11">
    <source>
        <dbReference type="Ensembl" id="ENSMMOP00000002579.1"/>
    </source>
</evidence>
<dbReference type="FunFam" id="4.10.410.10:FF:000017">
    <property type="entry name" value="papilin isoform X2"/>
    <property type="match status" value="1"/>
</dbReference>
<dbReference type="CDD" id="cd00112">
    <property type="entry name" value="LDLa"/>
    <property type="match status" value="1"/>
</dbReference>
<dbReference type="Gene3D" id="2.60.40.10">
    <property type="entry name" value="Immunoglobulins"/>
    <property type="match status" value="1"/>
</dbReference>
<proteinExistence type="predicted"/>
<reference evidence="11" key="1">
    <citation type="submission" date="2025-08" db="UniProtKB">
        <authorList>
            <consortium name="Ensembl"/>
        </authorList>
    </citation>
    <scope>IDENTIFICATION</scope>
</reference>
<dbReference type="GO" id="GO:0004867">
    <property type="term" value="F:serine-type endopeptidase inhibitor activity"/>
    <property type="evidence" value="ECO:0007669"/>
    <property type="project" value="InterPro"/>
</dbReference>
<name>A0A3Q3W2D6_MOLML</name>
<feature type="domain" description="MANSC" evidence="10">
    <location>
        <begin position="40"/>
        <end position="121"/>
    </location>
</feature>
<dbReference type="PANTHER" id="PTHR46750:SF1">
    <property type="entry name" value="KUNITZ-TYPE PROTEASE INHIBITOR 1"/>
    <property type="match status" value="1"/>
</dbReference>
<evidence type="ECO:0000256" key="1">
    <source>
        <dbReference type="ARBA" id="ARBA00004370"/>
    </source>
</evidence>
<keyword evidence="7" id="KW-0812">Transmembrane</keyword>
<protein>
    <submittedName>
        <fullName evidence="11">Uncharacterized protein</fullName>
    </submittedName>
</protein>
<dbReference type="Ensembl" id="ENSMMOT00000002621.1">
    <property type="protein sequence ID" value="ENSMMOP00000002579.1"/>
    <property type="gene ID" value="ENSMMOG00000002098.1"/>
</dbReference>
<dbReference type="SMART" id="SM00131">
    <property type="entry name" value="KU"/>
    <property type="match status" value="2"/>
</dbReference>
<dbReference type="PROSITE" id="PS50279">
    <property type="entry name" value="BPTI_KUNITZ_2"/>
    <property type="match status" value="2"/>
</dbReference>
<dbReference type="FunFam" id="4.10.410.10:FF:000006">
    <property type="entry name" value="Serine peptidase inhibitor, Kunitz type 1"/>
    <property type="match status" value="1"/>
</dbReference>
<feature type="disulfide bond" evidence="6">
    <location>
        <begin position="306"/>
        <end position="321"/>
    </location>
</feature>
<dbReference type="AlphaFoldDB" id="A0A3Q3W2D6"/>
<evidence type="ECO:0000256" key="8">
    <source>
        <dbReference type="SAM" id="SignalP"/>
    </source>
</evidence>
<dbReference type="InterPro" id="IPR011106">
    <property type="entry name" value="MANSC_N"/>
</dbReference>
<dbReference type="SMART" id="SM00192">
    <property type="entry name" value="LDLa"/>
    <property type="match status" value="1"/>
</dbReference>
<feature type="domain" description="BPTI/Kunitz inhibitor" evidence="9">
    <location>
        <begin position="211"/>
        <end position="261"/>
    </location>
</feature>
<dbReference type="InterPro" id="IPR013783">
    <property type="entry name" value="Ig-like_fold"/>
</dbReference>
<dbReference type="PRINTS" id="PR00759">
    <property type="entry name" value="BASICPTASE"/>
</dbReference>
<evidence type="ECO:0000313" key="12">
    <source>
        <dbReference type="Proteomes" id="UP000261620"/>
    </source>
</evidence>